<gene>
    <name evidence="1" type="ORF">S01H4_38812</name>
</gene>
<dbReference type="AlphaFoldDB" id="X1DDK3"/>
<sequence>METKEINEIDIEKLKQLVKKNGWRPHRGCPDCKSEVKYCPVHQKADAYLNQFYDRGSAEYEKLYKKYIEY</sequence>
<dbReference type="EMBL" id="BART01020966">
    <property type="protein sequence ID" value="GAG94471.1"/>
    <property type="molecule type" value="Genomic_DNA"/>
</dbReference>
<protein>
    <submittedName>
        <fullName evidence="1">Uncharacterized protein</fullName>
    </submittedName>
</protein>
<organism evidence="1">
    <name type="scientific">marine sediment metagenome</name>
    <dbReference type="NCBI Taxonomy" id="412755"/>
    <lineage>
        <taxon>unclassified sequences</taxon>
        <taxon>metagenomes</taxon>
        <taxon>ecological metagenomes</taxon>
    </lineage>
</organism>
<reference evidence="1" key="1">
    <citation type="journal article" date="2014" name="Front. Microbiol.">
        <title>High frequency of phylogenetically diverse reductive dehalogenase-homologous genes in deep subseafloor sedimentary metagenomes.</title>
        <authorList>
            <person name="Kawai M."/>
            <person name="Futagami T."/>
            <person name="Toyoda A."/>
            <person name="Takaki Y."/>
            <person name="Nishi S."/>
            <person name="Hori S."/>
            <person name="Arai W."/>
            <person name="Tsubouchi T."/>
            <person name="Morono Y."/>
            <person name="Uchiyama I."/>
            <person name="Ito T."/>
            <person name="Fujiyama A."/>
            <person name="Inagaki F."/>
            <person name="Takami H."/>
        </authorList>
    </citation>
    <scope>NUCLEOTIDE SEQUENCE</scope>
    <source>
        <strain evidence="1">Expedition CK06-06</strain>
    </source>
</reference>
<comment type="caution">
    <text evidence="1">The sequence shown here is derived from an EMBL/GenBank/DDBJ whole genome shotgun (WGS) entry which is preliminary data.</text>
</comment>
<proteinExistence type="predicted"/>
<name>X1DDK3_9ZZZZ</name>
<accession>X1DDK3</accession>
<evidence type="ECO:0000313" key="1">
    <source>
        <dbReference type="EMBL" id="GAG94471.1"/>
    </source>
</evidence>